<feature type="chain" id="PRO_5020860275" evidence="4">
    <location>
        <begin position="25"/>
        <end position="751"/>
    </location>
</feature>
<dbReference type="RefSeq" id="WP_130286580.1">
    <property type="nucleotide sequence ID" value="NZ_SGXE01000002.1"/>
</dbReference>
<keyword evidence="8" id="KW-1185">Reference proteome</keyword>
<dbReference type="Pfam" id="PF00128">
    <property type="entry name" value="Alpha-amylase"/>
    <property type="match status" value="1"/>
</dbReference>
<sequence length="751" mass="83430">MNFKKITRLVLLAWVLLIPLLSIAQDEDVLFQAFDWNVQNQPAGITWYDVVSQNSTAINEAGIDVIWMPPPSNAASPQGYLPRELYNFNSSYGTESQLRNLINQYHDLGIKVLSDIVVNHRVGTNDAVTFTNPAWPTYFITADDEGRNFVNYPVEFSINGDYVPGTTLKADGSNGTYAAARDLDHQNPEVRQEIKNWMSFLKNDLGFDGWRYDFVHGYDPIYNKEYNDATDPYFAVGELLESSRIQTNNWVNFTQQSSSAFDFNTKVSLQNAIRDNNLSYLRDGQGRPSGMIGINPGKSVTFLDNHDTGAAQQCCGSNYVFPGGETNLRKGYAYILTHPGNPMIFWTHFFDAGSGIQEAIKDLIAVRKSVRLHANSTINIVEARNDLYAAYIDGRSGRVAMKIGDANWSPNGNGWSLQTSGNGYAVWTNTDEEPEEAVPPYTVHFYKPQGWNAPINAYFFDAGANTTLPGTNGWPGQQMTNTNDTNWYTFTVTPPAGVTATNLRVIFNDGTNQTTDLARSTDGWYKNSNWSNNCPSNCSSLQSSTVQYYFQKPNSDWGTANIYLYNKNTNTTLSGTPSWPGSQMDDLNNTSWAFFTINKPAEIDSNAIGVVFNNGSGQQTVDLTRGVDGWFTITGSTNGKSTGFWSGNCPTDCSILENKSNSALQGEFDAKVIPNPLQSNTSLYLTIPEQGKLQVFISNLLGQRYQLLSKSVKKGRLQKQLKFPPSIESGLYFVTISLNGKVIKSIKVIKN</sequence>
<dbReference type="InterPro" id="IPR017853">
    <property type="entry name" value="GH"/>
</dbReference>
<dbReference type="Gene3D" id="2.60.40.10">
    <property type="entry name" value="Immunoglobulins"/>
    <property type="match status" value="2"/>
</dbReference>
<comment type="caution">
    <text evidence="7">The sequence shown here is derived from an EMBL/GenBank/DDBJ whole genome shotgun (WGS) entry which is preliminary data.</text>
</comment>
<dbReference type="Gene3D" id="3.20.20.80">
    <property type="entry name" value="Glycosidases"/>
    <property type="match status" value="1"/>
</dbReference>
<dbReference type="GO" id="GO:0005509">
    <property type="term" value="F:calcium ion binding"/>
    <property type="evidence" value="ECO:0007669"/>
    <property type="project" value="InterPro"/>
</dbReference>
<feature type="domain" description="Glycosyl hydrolase family 13 catalytic" evidence="5">
    <location>
        <begin position="28"/>
        <end position="367"/>
    </location>
</feature>
<dbReference type="SMART" id="SM00642">
    <property type="entry name" value="Aamy"/>
    <property type="match status" value="1"/>
</dbReference>
<dbReference type="InterPro" id="IPR006047">
    <property type="entry name" value="GH13_cat_dom"/>
</dbReference>
<proteinExistence type="predicted"/>
<dbReference type="SMART" id="SM00810">
    <property type="entry name" value="Alpha-amyl_C2"/>
    <property type="match status" value="1"/>
</dbReference>
<name>A0A4Q7P239_9FLAO</name>
<protein>
    <submittedName>
        <fullName evidence="7">Putative secreted protein (Por secretion system target)</fullName>
    </submittedName>
</protein>
<evidence type="ECO:0000256" key="4">
    <source>
        <dbReference type="SAM" id="SignalP"/>
    </source>
</evidence>
<dbReference type="SUPFAM" id="SSF51445">
    <property type="entry name" value="(Trans)glycosidases"/>
    <property type="match status" value="1"/>
</dbReference>
<dbReference type="NCBIfam" id="TIGR04183">
    <property type="entry name" value="Por_Secre_tail"/>
    <property type="match status" value="1"/>
</dbReference>
<evidence type="ECO:0000313" key="8">
    <source>
        <dbReference type="Proteomes" id="UP000292262"/>
    </source>
</evidence>
<dbReference type="Pfam" id="PF07821">
    <property type="entry name" value="Alpha-amyl_C2"/>
    <property type="match status" value="1"/>
</dbReference>
<evidence type="ECO:0000313" key="7">
    <source>
        <dbReference type="EMBL" id="RZS93450.1"/>
    </source>
</evidence>
<evidence type="ECO:0000259" key="6">
    <source>
        <dbReference type="SMART" id="SM00810"/>
    </source>
</evidence>
<feature type="signal peptide" evidence="4">
    <location>
        <begin position="1"/>
        <end position="24"/>
    </location>
</feature>
<dbReference type="GO" id="GO:0004556">
    <property type="term" value="F:alpha-amylase activity"/>
    <property type="evidence" value="ECO:0007669"/>
    <property type="project" value="InterPro"/>
</dbReference>
<dbReference type="Gene3D" id="2.60.40.1180">
    <property type="entry name" value="Golgi alpha-mannosidase II"/>
    <property type="match status" value="1"/>
</dbReference>
<keyword evidence="2" id="KW-0378">Hydrolase</keyword>
<dbReference type="AlphaFoldDB" id="A0A4Q7P239"/>
<organism evidence="7 8">
    <name type="scientific">Aquimarina brevivitae</name>
    <dbReference type="NCBI Taxonomy" id="323412"/>
    <lineage>
        <taxon>Bacteria</taxon>
        <taxon>Pseudomonadati</taxon>
        <taxon>Bacteroidota</taxon>
        <taxon>Flavobacteriia</taxon>
        <taxon>Flavobacteriales</taxon>
        <taxon>Flavobacteriaceae</taxon>
        <taxon>Aquimarina</taxon>
    </lineage>
</organism>
<keyword evidence="3" id="KW-0326">Glycosidase</keyword>
<accession>A0A4Q7P239</accession>
<evidence type="ECO:0000256" key="3">
    <source>
        <dbReference type="ARBA" id="ARBA00023295"/>
    </source>
</evidence>
<dbReference type="GO" id="GO:0005975">
    <property type="term" value="P:carbohydrate metabolic process"/>
    <property type="evidence" value="ECO:0007669"/>
    <property type="project" value="InterPro"/>
</dbReference>
<dbReference type="OrthoDB" id="9806009at2"/>
<dbReference type="InterPro" id="IPR012850">
    <property type="entry name" value="A-amylase_bs_C"/>
</dbReference>
<keyword evidence="1 4" id="KW-0732">Signal</keyword>
<evidence type="ECO:0000259" key="5">
    <source>
        <dbReference type="SMART" id="SM00642"/>
    </source>
</evidence>
<dbReference type="CDD" id="cd11314">
    <property type="entry name" value="AmyAc_arch_bac_plant_AmyA"/>
    <property type="match status" value="1"/>
</dbReference>
<gene>
    <name evidence="7" type="ORF">EV197_2029</name>
</gene>
<evidence type="ECO:0000256" key="2">
    <source>
        <dbReference type="ARBA" id="ARBA00022801"/>
    </source>
</evidence>
<dbReference type="SUPFAM" id="SSF51011">
    <property type="entry name" value="Glycosyl hydrolase domain"/>
    <property type="match status" value="1"/>
</dbReference>
<dbReference type="Pfam" id="PF16738">
    <property type="entry name" value="CBM26"/>
    <property type="match status" value="2"/>
</dbReference>
<reference evidence="7 8" key="1">
    <citation type="submission" date="2019-02" db="EMBL/GenBank/DDBJ databases">
        <title>Genomic Encyclopedia of Type Strains, Phase IV (KMG-IV): sequencing the most valuable type-strain genomes for metagenomic binning, comparative biology and taxonomic classification.</title>
        <authorList>
            <person name="Goeker M."/>
        </authorList>
    </citation>
    <scope>NUCLEOTIDE SEQUENCE [LARGE SCALE GENOMIC DNA]</scope>
    <source>
        <strain evidence="7 8">DSM 17196</strain>
    </source>
</reference>
<feature type="domain" description="Alpha-amylase C-terminal beta-sheet" evidence="6">
    <location>
        <begin position="368"/>
        <end position="429"/>
    </location>
</feature>
<dbReference type="InterPro" id="IPR031965">
    <property type="entry name" value="CBM26"/>
</dbReference>
<dbReference type="EMBL" id="SGXE01000002">
    <property type="protein sequence ID" value="RZS93450.1"/>
    <property type="molecule type" value="Genomic_DNA"/>
</dbReference>
<dbReference type="InterPro" id="IPR013783">
    <property type="entry name" value="Ig-like_fold"/>
</dbReference>
<dbReference type="InterPro" id="IPR026444">
    <property type="entry name" value="Secre_tail"/>
</dbReference>
<evidence type="ECO:0000256" key="1">
    <source>
        <dbReference type="ARBA" id="ARBA00022729"/>
    </source>
</evidence>
<dbReference type="InterPro" id="IPR013780">
    <property type="entry name" value="Glyco_hydro_b"/>
</dbReference>
<dbReference type="PANTHER" id="PTHR43447">
    <property type="entry name" value="ALPHA-AMYLASE"/>
    <property type="match status" value="1"/>
</dbReference>
<dbReference type="Proteomes" id="UP000292262">
    <property type="component" value="Unassembled WGS sequence"/>
</dbReference>